<protein>
    <submittedName>
        <fullName evidence="4">Serine/arginine repetitive matrix protein 1</fullName>
    </submittedName>
</protein>
<dbReference type="InterPro" id="IPR028124">
    <property type="entry name" value="SMAP_dom"/>
</dbReference>
<feature type="compositionally biased region" description="Basic residues" evidence="1">
    <location>
        <begin position="96"/>
        <end position="127"/>
    </location>
</feature>
<name>A0ABM4CR65_HYDVU</name>
<keyword evidence="3" id="KW-1185">Reference proteome</keyword>
<dbReference type="GeneID" id="100213864"/>
<organism evidence="3 4">
    <name type="scientific">Hydra vulgaris</name>
    <name type="common">Hydra</name>
    <name type="synonym">Hydra attenuata</name>
    <dbReference type="NCBI Taxonomy" id="6087"/>
    <lineage>
        <taxon>Eukaryota</taxon>
        <taxon>Metazoa</taxon>
        <taxon>Cnidaria</taxon>
        <taxon>Hydrozoa</taxon>
        <taxon>Hydroidolina</taxon>
        <taxon>Anthoathecata</taxon>
        <taxon>Aplanulata</taxon>
        <taxon>Hydridae</taxon>
        <taxon>Hydra</taxon>
    </lineage>
</organism>
<feature type="compositionally biased region" description="Basic and acidic residues" evidence="1">
    <location>
        <begin position="59"/>
        <end position="95"/>
    </location>
</feature>
<dbReference type="Pfam" id="PF15477">
    <property type="entry name" value="SMAP"/>
    <property type="match status" value="1"/>
</dbReference>
<evidence type="ECO:0000313" key="3">
    <source>
        <dbReference type="Proteomes" id="UP001652625"/>
    </source>
</evidence>
<feature type="compositionally biased region" description="Basic and acidic residues" evidence="1">
    <location>
        <begin position="1"/>
        <end position="24"/>
    </location>
</feature>
<dbReference type="Proteomes" id="UP001652625">
    <property type="component" value="Chromosome 10"/>
</dbReference>
<evidence type="ECO:0000256" key="1">
    <source>
        <dbReference type="SAM" id="MobiDB-lite"/>
    </source>
</evidence>
<reference evidence="4" key="1">
    <citation type="submission" date="2025-08" db="UniProtKB">
        <authorList>
            <consortium name="RefSeq"/>
        </authorList>
    </citation>
    <scope>IDENTIFICATION</scope>
</reference>
<sequence>MPNKEDEPIKKRHFKEAAIEKDSSSESDSSESPCPSPPLLLSQVIPKNGIVDENIPTSDFKKKFNRDTNLEQDDKKKAGTVWDRRDKNRSLSPERNKRRNSSPSPRRKNLSPNPRRKNLSPSPRRKNLSPSPRLKNSSSSPRRKNLSPSPRRKNSSPSPRRKNSSPSPRRKNLSPSPRRKNLSPSPRRRNSSLSPRCKRSRTPPRKRHSRSRSFERKKKSRSRSPDRKRKRSRSVERKKRSRSRSKDSRRSRSPERRRGSPRRRRSYSRSVSPPRRYCSKWAKPSTGLTRAVLPANPSNKKSKEVSTEEVEQRLAEHLIAVKEKNAEEAKRINLPGYLNPAMINVQQFKQVQDKRKLLWSKAKDKKEGASQWVGAFEDQGNDEKFKRLMGIQGIQVDAAKSSKIQESKKVLDNLEKEYEKSRAFQLSRGAGGITGIGLGFGSLAHSP</sequence>
<feature type="compositionally biased region" description="Basic residues" evidence="1">
    <location>
        <begin position="141"/>
        <end position="243"/>
    </location>
</feature>
<feature type="compositionally biased region" description="Basic and acidic residues" evidence="1">
    <location>
        <begin position="244"/>
        <end position="258"/>
    </location>
</feature>
<feature type="region of interest" description="Disordered" evidence="1">
    <location>
        <begin position="1"/>
        <end position="309"/>
    </location>
</feature>
<feature type="compositionally biased region" description="Low complexity" evidence="1">
    <location>
        <begin position="128"/>
        <end position="140"/>
    </location>
</feature>
<feature type="domain" description="Small acidic protein-like" evidence="2">
    <location>
        <begin position="375"/>
        <end position="432"/>
    </location>
</feature>
<dbReference type="RefSeq" id="XP_065664349.1">
    <property type="nucleotide sequence ID" value="XM_065808277.1"/>
</dbReference>
<evidence type="ECO:0000313" key="4">
    <source>
        <dbReference type="RefSeq" id="XP_065664349.1"/>
    </source>
</evidence>
<accession>A0ABM4CR65</accession>
<evidence type="ECO:0000259" key="2">
    <source>
        <dbReference type="Pfam" id="PF15477"/>
    </source>
</evidence>
<proteinExistence type="predicted"/>
<gene>
    <name evidence="4" type="primary">LOC100213864</name>
</gene>